<gene>
    <name evidence="3" type="ORF">PCOR1329_LOCUS62813</name>
</gene>
<proteinExistence type="predicted"/>
<evidence type="ECO:0000256" key="1">
    <source>
        <dbReference type="SAM" id="MobiDB-lite"/>
    </source>
</evidence>
<protein>
    <submittedName>
        <fullName evidence="3">Uncharacterized protein</fullName>
    </submittedName>
</protein>
<feature type="transmembrane region" description="Helical" evidence="2">
    <location>
        <begin position="77"/>
        <end position="96"/>
    </location>
</feature>
<name>A0ABN9W415_9DINO</name>
<dbReference type="EMBL" id="CAUYUJ010017948">
    <property type="protein sequence ID" value="CAK0879367.1"/>
    <property type="molecule type" value="Genomic_DNA"/>
</dbReference>
<accession>A0ABN9W415</accession>
<feature type="transmembrane region" description="Helical" evidence="2">
    <location>
        <begin position="40"/>
        <end position="57"/>
    </location>
</feature>
<keyword evidence="2" id="KW-0472">Membrane</keyword>
<feature type="transmembrane region" description="Helical" evidence="2">
    <location>
        <begin position="166"/>
        <end position="187"/>
    </location>
</feature>
<keyword evidence="2" id="KW-1133">Transmembrane helix</keyword>
<feature type="transmembrane region" description="Helical" evidence="2">
    <location>
        <begin position="138"/>
        <end position="159"/>
    </location>
</feature>
<comment type="caution">
    <text evidence="3">The sequence shown here is derived from an EMBL/GenBank/DDBJ whole genome shotgun (WGS) entry which is preliminary data.</text>
</comment>
<feature type="compositionally biased region" description="Basic residues" evidence="1">
    <location>
        <begin position="283"/>
        <end position="292"/>
    </location>
</feature>
<keyword evidence="2" id="KW-0812">Transmembrane</keyword>
<evidence type="ECO:0000256" key="2">
    <source>
        <dbReference type="SAM" id="Phobius"/>
    </source>
</evidence>
<feature type="transmembrane region" description="Helical" evidence="2">
    <location>
        <begin position="103"/>
        <end position="123"/>
    </location>
</feature>
<dbReference type="Proteomes" id="UP001189429">
    <property type="component" value="Unassembled WGS sequence"/>
</dbReference>
<reference evidence="3" key="1">
    <citation type="submission" date="2023-10" db="EMBL/GenBank/DDBJ databases">
        <authorList>
            <person name="Chen Y."/>
            <person name="Shah S."/>
            <person name="Dougan E. K."/>
            <person name="Thang M."/>
            <person name="Chan C."/>
        </authorList>
    </citation>
    <scope>NUCLEOTIDE SEQUENCE [LARGE SCALE GENOMIC DNA]</scope>
</reference>
<evidence type="ECO:0000313" key="3">
    <source>
        <dbReference type="EMBL" id="CAK0879367.1"/>
    </source>
</evidence>
<keyword evidence="4" id="KW-1185">Reference proteome</keyword>
<organism evidence="3 4">
    <name type="scientific">Prorocentrum cordatum</name>
    <dbReference type="NCBI Taxonomy" id="2364126"/>
    <lineage>
        <taxon>Eukaryota</taxon>
        <taxon>Sar</taxon>
        <taxon>Alveolata</taxon>
        <taxon>Dinophyceae</taxon>
        <taxon>Prorocentrales</taxon>
        <taxon>Prorocentraceae</taxon>
        <taxon>Prorocentrum</taxon>
    </lineage>
</organism>
<feature type="region of interest" description="Disordered" evidence="1">
    <location>
        <begin position="282"/>
        <end position="322"/>
    </location>
</feature>
<evidence type="ECO:0000313" key="4">
    <source>
        <dbReference type="Proteomes" id="UP001189429"/>
    </source>
</evidence>
<sequence>MRRGWGRGEDHFLGDPDVLHAAALAMGIAAIGLGKRLPQLLAAVSATTLGIYVGLVVQNRQHFDEPVFGTVDLPDGVWLPIVLGVVAGAAAGVLAYLTWRMALVLLTGGVVMLLALAICRLFNVPPERIFRIGASLLSAYRVVGAVMLIVAIIGSVFFVRRFHKGMVSFASANLGTLLLLSGVSYFAQKAGAEAPFSLLDDLARILSEVRGGRCHLWEASADGQAAGEAAAPPSRLLRRLRELGDDPGLHGCDCAAQCRSEISAWIASTVAVLAGRRLLSRQERRRKEKKREKKQEENQPLARSPAAQSDASPEASVIGNRA</sequence>